<reference evidence="2 5" key="2">
    <citation type="submission" date="2018-08" db="EMBL/GenBank/DDBJ databases">
        <title>Complete genome of the Arcobacter molluscorum type strain LMG 25693.</title>
        <authorList>
            <person name="Miller W.G."/>
            <person name="Yee E."/>
            <person name="Bono J.L."/>
        </authorList>
    </citation>
    <scope>NUCLEOTIDE SEQUENCE [LARGE SCALE GENOMIC DNA]</scope>
    <source>
        <strain evidence="2 5">CECT 7696</strain>
    </source>
</reference>
<gene>
    <name evidence="2" type="ORF">AMOL_1232</name>
    <name evidence="3" type="ORF">CPU12_01285</name>
</gene>
<sequence length="123" mass="14510">MNINSNFLNIRKKLGFNQTDFAEKLETSQNLISKYEKGQVELPLKIINNLHKVFNININWLLTGYGEMFENQNNLSVEKKDIDLVSSILEELNKLTDLQKEYYYHKIKSDALENEIKENLKEK</sequence>
<protein>
    <submittedName>
        <fullName evidence="2 3">Transcriptional regulator</fullName>
    </submittedName>
</protein>
<dbReference type="RefSeq" id="WP_099341257.1">
    <property type="nucleotide sequence ID" value="NZ_CP032098.1"/>
</dbReference>
<dbReference type="InterPro" id="IPR010982">
    <property type="entry name" value="Lambda_DNA-bd_dom_sf"/>
</dbReference>
<dbReference type="PROSITE" id="PS50943">
    <property type="entry name" value="HTH_CROC1"/>
    <property type="match status" value="1"/>
</dbReference>
<evidence type="ECO:0000313" key="3">
    <source>
        <dbReference type="EMBL" id="PHO19441.1"/>
    </source>
</evidence>
<dbReference type="AlphaFoldDB" id="A0A2G1DLV7"/>
<dbReference type="SUPFAM" id="SSF47413">
    <property type="entry name" value="lambda repressor-like DNA-binding domains"/>
    <property type="match status" value="1"/>
</dbReference>
<dbReference type="GO" id="GO:0003677">
    <property type="term" value="F:DNA binding"/>
    <property type="evidence" value="ECO:0007669"/>
    <property type="project" value="InterPro"/>
</dbReference>
<dbReference type="CDD" id="cd00093">
    <property type="entry name" value="HTH_XRE"/>
    <property type="match status" value="1"/>
</dbReference>
<dbReference type="EMBL" id="CP032098">
    <property type="protein sequence ID" value="AXX92213.1"/>
    <property type="molecule type" value="Genomic_DNA"/>
</dbReference>
<reference evidence="3 4" key="1">
    <citation type="submission" date="2017-09" db="EMBL/GenBank/DDBJ databases">
        <title>Arcobacter canalis sp. nov., a new species isolated from a water canal contaminated with urban sewage.</title>
        <authorList>
            <person name="Perez-Cataluna A."/>
            <person name="Salas-Masso N."/>
            <person name="Figueras M.J."/>
        </authorList>
    </citation>
    <scope>NUCLEOTIDE SEQUENCE [LARGE SCALE GENOMIC DNA]</scope>
    <source>
        <strain evidence="3 4">F98-3</strain>
    </source>
</reference>
<organism evidence="3 4">
    <name type="scientific">Malaciobacter molluscorum LMG 25693</name>
    <dbReference type="NCBI Taxonomy" id="870501"/>
    <lineage>
        <taxon>Bacteria</taxon>
        <taxon>Pseudomonadati</taxon>
        <taxon>Campylobacterota</taxon>
        <taxon>Epsilonproteobacteria</taxon>
        <taxon>Campylobacterales</taxon>
        <taxon>Arcobacteraceae</taxon>
        <taxon>Malaciobacter</taxon>
    </lineage>
</organism>
<dbReference type="EMBL" id="NXFY01000001">
    <property type="protein sequence ID" value="PHO19441.1"/>
    <property type="molecule type" value="Genomic_DNA"/>
</dbReference>
<accession>A0A2G1DLV7</accession>
<dbReference type="Pfam" id="PF12844">
    <property type="entry name" value="HTH_19"/>
    <property type="match status" value="1"/>
</dbReference>
<evidence type="ECO:0000313" key="2">
    <source>
        <dbReference type="EMBL" id="AXX92213.1"/>
    </source>
</evidence>
<evidence type="ECO:0000313" key="5">
    <source>
        <dbReference type="Proteomes" id="UP000262712"/>
    </source>
</evidence>
<dbReference type="KEGG" id="amol:AMOL_1232"/>
<evidence type="ECO:0000259" key="1">
    <source>
        <dbReference type="PROSITE" id="PS50943"/>
    </source>
</evidence>
<keyword evidence="4" id="KW-1185">Reference proteome</keyword>
<dbReference type="SMART" id="SM00530">
    <property type="entry name" value="HTH_XRE"/>
    <property type="match status" value="1"/>
</dbReference>
<name>A0A2G1DLV7_9BACT</name>
<dbReference type="Gene3D" id="1.10.260.40">
    <property type="entry name" value="lambda repressor-like DNA-binding domains"/>
    <property type="match status" value="1"/>
</dbReference>
<proteinExistence type="predicted"/>
<feature type="domain" description="HTH cro/C1-type" evidence="1">
    <location>
        <begin position="9"/>
        <end position="61"/>
    </location>
</feature>
<dbReference type="Proteomes" id="UP000221222">
    <property type="component" value="Unassembled WGS sequence"/>
</dbReference>
<evidence type="ECO:0000313" key="4">
    <source>
        <dbReference type="Proteomes" id="UP000221222"/>
    </source>
</evidence>
<dbReference type="Proteomes" id="UP000262712">
    <property type="component" value="Chromosome"/>
</dbReference>
<dbReference type="InterPro" id="IPR001387">
    <property type="entry name" value="Cro/C1-type_HTH"/>
</dbReference>